<accession>A0AAV0R4C1</accession>
<keyword evidence="1" id="KW-0862">Zinc</keyword>
<organism evidence="4 5">
    <name type="scientific">Linum tenue</name>
    <dbReference type="NCBI Taxonomy" id="586396"/>
    <lineage>
        <taxon>Eukaryota</taxon>
        <taxon>Viridiplantae</taxon>
        <taxon>Streptophyta</taxon>
        <taxon>Embryophyta</taxon>
        <taxon>Tracheophyta</taxon>
        <taxon>Spermatophyta</taxon>
        <taxon>Magnoliopsida</taxon>
        <taxon>eudicotyledons</taxon>
        <taxon>Gunneridae</taxon>
        <taxon>Pentapetalae</taxon>
        <taxon>rosids</taxon>
        <taxon>fabids</taxon>
        <taxon>Malpighiales</taxon>
        <taxon>Linaceae</taxon>
        <taxon>Linum</taxon>
    </lineage>
</organism>
<dbReference type="EMBL" id="CAMGYJ010000010">
    <property type="protein sequence ID" value="CAI0552554.1"/>
    <property type="molecule type" value="Genomic_DNA"/>
</dbReference>
<keyword evidence="5" id="KW-1185">Reference proteome</keyword>
<dbReference type="AlphaFoldDB" id="A0AAV0R4C1"/>
<dbReference type="PANTHER" id="PTHR31286:SF99">
    <property type="entry name" value="DUF4283 DOMAIN-CONTAINING PROTEIN"/>
    <property type="match status" value="1"/>
</dbReference>
<feature type="region of interest" description="Disordered" evidence="2">
    <location>
        <begin position="153"/>
        <end position="184"/>
    </location>
</feature>
<dbReference type="InterPro" id="IPR040256">
    <property type="entry name" value="At4g02000-like"/>
</dbReference>
<dbReference type="PROSITE" id="PS50158">
    <property type="entry name" value="ZF_CCHC"/>
    <property type="match status" value="1"/>
</dbReference>
<sequence>MDVHALDQEFFLVKLGNDQDYFKALTDGPWIIFDHYLIVQQWSPSFRVYDKLPSTMVVWVQLPGFPVHFYHKEILFSIGNMIGRSIKLDYHTQNQQRTKFARLAVEVDLAKPLVPRIRLDGKWQKVEFENLPTVCFECGRVGHTKVTCPQLHQPRLPATQTGGSPPLIGAGESETPEVSGGFGPWMIVTRRSRRNQRELPNQEMQPITNGADHENLKAQKGKAAQQQESAEGNSPRQEAVNSRQYQRSPNQNKSSGNREGDNLRRGKEGNGKNKGKEKVDSNGSAGGKGVLGSGPSGPISSPKKPTLDKDKGEASSSKVQEIGLDGHNMGPKDPKPSWEGARAAKAHVHNGPKGTAMRIVEASPYPSLSAKTETEVAPSATARIRQRKKQNKEEGRGNRASPSKAMSVRKNPSKALQIWSPKKEKKSKLRERRVSVTLQQIEE</sequence>
<comment type="caution">
    <text evidence="4">The sequence shown here is derived from an EMBL/GenBank/DDBJ whole genome shotgun (WGS) entry which is preliminary data.</text>
</comment>
<dbReference type="Proteomes" id="UP001154282">
    <property type="component" value="Unassembled WGS sequence"/>
</dbReference>
<keyword evidence="1" id="KW-0479">Metal-binding</keyword>
<evidence type="ECO:0000313" key="5">
    <source>
        <dbReference type="Proteomes" id="UP001154282"/>
    </source>
</evidence>
<feature type="region of interest" description="Disordered" evidence="2">
    <location>
        <begin position="216"/>
        <end position="443"/>
    </location>
</feature>
<dbReference type="GO" id="GO:0003676">
    <property type="term" value="F:nucleic acid binding"/>
    <property type="evidence" value="ECO:0007669"/>
    <property type="project" value="InterPro"/>
</dbReference>
<proteinExistence type="predicted"/>
<evidence type="ECO:0000256" key="1">
    <source>
        <dbReference type="PROSITE-ProRule" id="PRU00047"/>
    </source>
</evidence>
<evidence type="ECO:0000256" key="2">
    <source>
        <dbReference type="SAM" id="MobiDB-lite"/>
    </source>
</evidence>
<feature type="compositionally biased region" description="Gly residues" evidence="2">
    <location>
        <begin position="284"/>
        <end position="295"/>
    </location>
</feature>
<dbReference type="Pfam" id="PF14111">
    <property type="entry name" value="DUF4283"/>
    <property type="match status" value="1"/>
</dbReference>
<gene>
    <name evidence="4" type="ORF">LITE_LOCUS46475</name>
</gene>
<name>A0AAV0R4C1_9ROSI</name>
<feature type="compositionally biased region" description="Polar residues" evidence="2">
    <location>
        <begin position="228"/>
        <end position="255"/>
    </location>
</feature>
<dbReference type="PANTHER" id="PTHR31286">
    <property type="entry name" value="GLYCINE-RICH CELL WALL STRUCTURAL PROTEIN 1.8-LIKE"/>
    <property type="match status" value="1"/>
</dbReference>
<feature type="domain" description="CCHC-type" evidence="3">
    <location>
        <begin position="135"/>
        <end position="150"/>
    </location>
</feature>
<evidence type="ECO:0000259" key="3">
    <source>
        <dbReference type="PROSITE" id="PS50158"/>
    </source>
</evidence>
<dbReference type="GO" id="GO:0008270">
    <property type="term" value="F:zinc ion binding"/>
    <property type="evidence" value="ECO:0007669"/>
    <property type="project" value="UniProtKB-KW"/>
</dbReference>
<protein>
    <recommendedName>
        <fullName evidence="3">CCHC-type domain-containing protein</fullName>
    </recommendedName>
</protein>
<dbReference type="InterPro" id="IPR025558">
    <property type="entry name" value="DUF4283"/>
</dbReference>
<keyword evidence="1" id="KW-0863">Zinc-finger</keyword>
<feature type="compositionally biased region" description="Basic and acidic residues" evidence="2">
    <location>
        <begin position="256"/>
        <end position="280"/>
    </location>
</feature>
<evidence type="ECO:0000313" key="4">
    <source>
        <dbReference type="EMBL" id="CAI0552554.1"/>
    </source>
</evidence>
<reference evidence="4" key="1">
    <citation type="submission" date="2022-08" db="EMBL/GenBank/DDBJ databases">
        <authorList>
            <person name="Gutierrez-Valencia J."/>
        </authorList>
    </citation>
    <scope>NUCLEOTIDE SEQUENCE</scope>
</reference>
<dbReference type="InterPro" id="IPR001878">
    <property type="entry name" value="Znf_CCHC"/>
</dbReference>